<dbReference type="Gramene" id="ERN20160">
    <property type="protein sequence ID" value="ERN20160"/>
    <property type="gene ID" value="AMTR_s00066p00095800"/>
</dbReference>
<reference evidence="3" key="1">
    <citation type="journal article" date="2013" name="Science">
        <title>The Amborella genome and the evolution of flowering plants.</title>
        <authorList>
            <consortium name="Amborella Genome Project"/>
        </authorList>
    </citation>
    <scope>NUCLEOTIDE SEQUENCE [LARGE SCALE GENOMIC DNA]</scope>
</reference>
<keyword evidence="3" id="KW-1185">Reference proteome</keyword>
<protein>
    <submittedName>
        <fullName evidence="2">Uncharacterized protein</fullName>
    </submittedName>
</protein>
<evidence type="ECO:0000313" key="3">
    <source>
        <dbReference type="Proteomes" id="UP000017836"/>
    </source>
</evidence>
<accession>U5DD71</accession>
<evidence type="ECO:0000313" key="2">
    <source>
        <dbReference type="EMBL" id="ERN20160.1"/>
    </source>
</evidence>
<gene>
    <name evidence="2" type="ORF">AMTR_s00066p00095800</name>
</gene>
<organism evidence="2 3">
    <name type="scientific">Amborella trichopoda</name>
    <dbReference type="NCBI Taxonomy" id="13333"/>
    <lineage>
        <taxon>Eukaryota</taxon>
        <taxon>Viridiplantae</taxon>
        <taxon>Streptophyta</taxon>
        <taxon>Embryophyta</taxon>
        <taxon>Tracheophyta</taxon>
        <taxon>Spermatophyta</taxon>
        <taxon>Magnoliopsida</taxon>
        <taxon>Amborellales</taxon>
        <taxon>Amborellaceae</taxon>
        <taxon>Amborella</taxon>
    </lineage>
</organism>
<feature type="compositionally biased region" description="Polar residues" evidence="1">
    <location>
        <begin position="108"/>
        <end position="117"/>
    </location>
</feature>
<sequence>MAVGGMIPSSKNPPSCNALPLCEQQAFKKSKDPPCNPHPLYEDEISKAPRNPSLTDFETSDLLRDLEEEEVISNIRPTPTIPPTTPEKKSGKNKNRVPTHGSFGYGDTPSSTHLNDV</sequence>
<evidence type="ECO:0000256" key="1">
    <source>
        <dbReference type="SAM" id="MobiDB-lite"/>
    </source>
</evidence>
<dbReference type="Proteomes" id="UP000017836">
    <property type="component" value="Unassembled WGS sequence"/>
</dbReference>
<dbReference type="AlphaFoldDB" id="U5DD71"/>
<dbReference type="HOGENOM" id="CLU_2088093_0_0_1"/>
<proteinExistence type="predicted"/>
<name>U5DD71_AMBTC</name>
<feature type="region of interest" description="Disordered" evidence="1">
    <location>
        <begin position="28"/>
        <end position="56"/>
    </location>
</feature>
<dbReference type="EMBL" id="KI392060">
    <property type="protein sequence ID" value="ERN20160.1"/>
    <property type="molecule type" value="Genomic_DNA"/>
</dbReference>
<feature type="region of interest" description="Disordered" evidence="1">
    <location>
        <begin position="69"/>
        <end position="117"/>
    </location>
</feature>